<evidence type="ECO:0000313" key="5">
    <source>
        <dbReference type="Proteomes" id="UP000886885"/>
    </source>
</evidence>
<dbReference type="OrthoDB" id="10268034at2759"/>
<dbReference type="Pfam" id="PF01926">
    <property type="entry name" value="MMR_HSR1"/>
    <property type="match status" value="1"/>
</dbReference>
<comment type="caution">
    <text evidence="4">The sequence shown here is derived from an EMBL/GenBank/DDBJ whole genome shotgun (WGS) entry which is preliminary data.</text>
</comment>
<feature type="region of interest" description="Disordered" evidence="1">
    <location>
        <begin position="26"/>
        <end position="59"/>
    </location>
</feature>
<proteinExistence type="predicted"/>
<dbReference type="InterPro" id="IPR030394">
    <property type="entry name" value="G_HFLX_dom"/>
</dbReference>
<dbReference type="InterPro" id="IPR006073">
    <property type="entry name" value="GTP-bd"/>
</dbReference>
<feature type="transmembrane region" description="Helical" evidence="2">
    <location>
        <begin position="153"/>
        <end position="179"/>
    </location>
</feature>
<dbReference type="FunFam" id="3.40.50.300:FF:001888">
    <property type="entry name" value="GTP-binding protein chloroplastic"/>
    <property type="match status" value="1"/>
</dbReference>
<feature type="compositionally biased region" description="Acidic residues" evidence="1">
    <location>
        <begin position="518"/>
        <end position="530"/>
    </location>
</feature>
<evidence type="ECO:0000313" key="4">
    <source>
        <dbReference type="EMBL" id="KAG6767798.1"/>
    </source>
</evidence>
<gene>
    <name evidence="4" type="ORF">POTOM_026686</name>
</gene>
<dbReference type="PROSITE" id="PS51705">
    <property type="entry name" value="G_HFLX"/>
    <property type="match status" value="1"/>
</dbReference>
<dbReference type="InterPro" id="IPR016496">
    <property type="entry name" value="GTPase_HflX"/>
</dbReference>
<dbReference type="Pfam" id="PF16360">
    <property type="entry name" value="GTP-bdg_M"/>
    <property type="match status" value="1"/>
</dbReference>
<dbReference type="PANTHER" id="PTHR10229:SF8">
    <property type="entry name" value="GTPASE HFLX"/>
    <property type="match status" value="1"/>
</dbReference>
<dbReference type="PANTHER" id="PTHR10229">
    <property type="entry name" value="GTP-BINDING PROTEIN HFLX"/>
    <property type="match status" value="1"/>
</dbReference>
<protein>
    <recommendedName>
        <fullName evidence="3">Hflx-type G domain-containing protein</fullName>
    </recommendedName>
</protein>
<keyword evidence="2" id="KW-0472">Membrane</keyword>
<dbReference type="Proteomes" id="UP000886885">
    <property type="component" value="Chromosome 7A"/>
</dbReference>
<organism evidence="4 5">
    <name type="scientific">Populus tomentosa</name>
    <name type="common">Chinese white poplar</name>
    <dbReference type="NCBI Taxonomy" id="118781"/>
    <lineage>
        <taxon>Eukaryota</taxon>
        <taxon>Viridiplantae</taxon>
        <taxon>Streptophyta</taxon>
        <taxon>Embryophyta</taxon>
        <taxon>Tracheophyta</taxon>
        <taxon>Spermatophyta</taxon>
        <taxon>Magnoliopsida</taxon>
        <taxon>eudicotyledons</taxon>
        <taxon>Gunneridae</taxon>
        <taxon>Pentapetalae</taxon>
        <taxon>rosids</taxon>
        <taxon>fabids</taxon>
        <taxon>Malpighiales</taxon>
        <taxon>Salicaceae</taxon>
        <taxon>Saliceae</taxon>
        <taxon>Populus</taxon>
    </lineage>
</organism>
<keyword evidence="2" id="KW-0812">Transmembrane</keyword>
<dbReference type="GO" id="GO:0005737">
    <property type="term" value="C:cytoplasm"/>
    <property type="evidence" value="ECO:0007669"/>
    <property type="project" value="TreeGrafter"/>
</dbReference>
<dbReference type="GO" id="GO:0043022">
    <property type="term" value="F:ribosome binding"/>
    <property type="evidence" value="ECO:0007669"/>
    <property type="project" value="TreeGrafter"/>
</dbReference>
<feature type="region of interest" description="Disordered" evidence="1">
    <location>
        <begin position="484"/>
        <end position="530"/>
    </location>
</feature>
<dbReference type="AlphaFoldDB" id="A0A8X7ZA48"/>
<keyword evidence="5" id="KW-1185">Reference proteome</keyword>
<sequence>MGMGMLGVAVRLGRCLKPQNTTILPSYSYHSSSSNRQRKNEDQVDSSFNRDPTSPPRLFVVQPRLRPDTLLQAKLNEALCLANSLEEQRDGHFDSDFFDKPLPPHILVQNPIFRSSKARADTYFGTGTDDVDAVFVNAILSGIQLRNLEAGSYFYFFIFGDDDYFGILILLFFFVSLLFQRKWNKPVLDRVSLIIEIFNAHAHTKEAKLQAELAALMYAKSRLVRVRSSDGRLTFGAFGDAEVVSARGRGSGGRGFTSGAGETELQLQRRRVLYYSTASFLSFMVLQKVLESNQLLTLLSEIDWKALILERRETLRTQIKDVRRTRALQRASRKRHCQLDSQYLATVAVVGYTNAGKSTLVSALSGNDLYSDSRLFATLDARLKSVVLPSGRKVLLGDTVGFISDLPVQLVQAFGATLEEVVEADLLVHLMDSTAPNLEEHRATVLQALQQIGVSEEKLQNMIEVWNKIDYQEEMVADEYLCDGEDGEASSLSGDEGGDVASGSDDEINGFSGRSEGDFEETIDNEQDDYSGDWLLSGDDQEMVGDHWLKTLDEQRDEALNDLGMEKVLQCQAQHGPHLKISAMTGVGLQELLELIDDRLKTQDEKFKEQNVVERGFFNKKWRPPRTEDAGIAAAEQ</sequence>
<name>A0A8X7ZA48_POPTO</name>
<reference evidence="4" key="1">
    <citation type="journal article" date="2020" name="bioRxiv">
        <title>Hybrid origin of Populus tomentosa Carr. identified through genome sequencing and phylogenomic analysis.</title>
        <authorList>
            <person name="An X."/>
            <person name="Gao K."/>
            <person name="Chen Z."/>
            <person name="Li J."/>
            <person name="Yang X."/>
            <person name="Yang X."/>
            <person name="Zhou J."/>
            <person name="Guo T."/>
            <person name="Zhao T."/>
            <person name="Huang S."/>
            <person name="Miao D."/>
            <person name="Khan W.U."/>
            <person name="Rao P."/>
            <person name="Ye M."/>
            <person name="Lei B."/>
            <person name="Liao W."/>
            <person name="Wang J."/>
            <person name="Ji L."/>
            <person name="Li Y."/>
            <person name="Guo B."/>
            <person name="Mustafa N.S."/>
            <person name="Li S."/>
            <person name="Yun Q."/>
            <person name="Keller S.R."/>
            <person name="Mao J."/>
            <person name="Zhang R."/>
            <person name="Strauss S.H."/>
        </authorList>
    </citation>
    <scope>NUCLEOTIDE SEQUENCE</scope>
    <source>
        <strain evidence="4">GM15</strain>
        <tissue evidence="4">Leaf</tissue>
    </source>
</reference>
<evidence type="ECO:0000259" key="3">
    <source>
        <dbReference type="PROSITE" id="PS51705"/>
    </source>
</evidence>
<dbReference type="EMBL" id="JAAWWB010000013">
    <property type="protein sequence ID" value="KAG6767798.1"/>
    <property type="molecule type" value="Genomic_DNA"/>
</dbReference>
<dbReference type="InterPro" id="IPR032305">
    <property type="entry name" value="GTP-bd_M"/>
</dbReference>
<dbReference type="CDD" id="cd01878">
    <property type="entry name" value="HflX"/>
    <property type="match status" value="1"/>
</dbReference>
<accession>A0A8X7ZA48</accession>
<keyword evidence="2" id="KW-1133">Transmembrane helix</keyword>
<evidence type="ECO:0000256" key="1">
    <source>
        <dbReference type="SAM" id="MobiDB-lite"/>
    </source>
</evidence>
<evidence type="ECO:0000256" key="2">
    <source>
        <dbReference type="SAM" id="Phobius"/>
    </source>
</evidence>
<dbReference type="GO" id="GO:0005525">
    <property type="term" value="F:GTP binding"/>
    <property type="evidence" value="ECO:0007669"/>
    <property type="project" value="InterPro"/>
</dbReference>
<feature type="domain" description="Hflx-type G" evidence="3">
    <location>
        <begin position="345"/>
        <end position="604"/>
    </location>
</feature>